<keyword evidence="1" id="KW-0812">Transmembrane</keyword>
<protein>
    <submittedName>
        <fullName evidence="2">Uncharacterized protein</fullName>
    </submittedName>
</protein>
<feature type="transmembrane region" description="Helical" evidence="1">
    <location>
        <begin position="168"/>
        <end position="185"/>
    </location>
</feature>
<feature type="transmembrane region" description="Helical" evidence="1">
    <location>
        <begin position="251"/>
        <end position="269"/>
    </location>
</feature>
<dbReference type="EMBL" id="CM026421">
    <property type="protein sequence ID" value="KAG0589210.1"/>
    <property type="molecule type" value="Genomic_DNA"/>
</dbReference>
<dbReference type="Proteomes" id="UP000822688">
    <property type="component" value="Chromosome 1"/>
</dbReference>
<organism evidence="2 3">
    <name type="scientific">Ceratodon purpureus</name>
    <name type="common">Fire moss</name>
    <name type="synonym">Dicranum purpureum</name>
    <dbReference type="NCBI Taxonomy" id="3225"/>
    <lineage>
        <taxon>Eukaryota</taxon>
        <taxon>Viridiplantae</taxon>
        <taxon>Streptophyta</taxon>
        <taxon>Embryophyta</taxon>
        <taxon>Bryophyta</taxon>
        <taxon>Bryophytina</taxon>
        <taxon>Bryopsida</taxon>
        <taxon>Dicranidae</taxon>
        <taxon>Pseudoditrichales</taxon>
        <taxon>Ditrichaceae</taxon>
        <taxon>Ceratodon</taxon>
    </lineage>
</organism>
<evidence type="ECO:0000256" key="1">
    <source>
        <dbReference type="SAM" id="Phobius"/>
    </source>
</evidence>
<evidence type="ECO:0000313" key="3">
    <source>
        <dbReference type="Proteomes" id="UP000822688"/>
    </source>
</evidence>
<keyword evidence="1" id="KW-0472">Membrane</keyword>
<accession>A0A8T0IZR4</accession>
<evidence type="ECO:0000313" key="2">
    <source>
        <dbReference type="EMBL" id="KAG0589210.1"/>
    </source>
</evidence>
<keyword evidence="1" id="KW-1133">Transmembrane helix</keyword>
<proteinExistence type="predicted"/>
<comment type="caution">
    <text evidence="2">The sequence shown here is derived from an EMBL/GenBank/DDBJ whole genome shotgun (WGS) entry which is preliminary data.</text>
</comment>
<name>A0A8T0IZR4_CERPU</name>
<gene>
    <name evidence="2" type="ORF">KC19_1G004500</name>
</gene>
<reference evidence="2" key="1">
    <citation type="submission" date="2020-06" db="EMBL/GenBank/DDBJ databases">
        <title>WGS assembly of Ceratodon purpureus strain R40.</title>
        <authorList>
            <person name="Carey S.B."/>
            <person name="Jenkins J."/>
            <person name="Shu S."/>
            <person name="Lovell J.T."/>
            <person name="Sreedasyam A."/>
            <person name="Maumus F."/>
            <person name="Tiley G.P."/>
            <person name="Fernandez-Pozo N."/>
            <person name="Barry K."/>
            <person name="Chen C."/>
            <person name="Wang M."/>
            <person name="Lipzen A."/>
            <person name="Daum C."/>
            <person name="Saski C.A."/>
            <person name="Payton A.C."/>
            <person name="Mcbreen J.C."/>
            <person name="Conrad R.E."/>
            <person name="Kollar L.M."/>
            <person name="Olsson S."/>
            <person name="Huttunen S."/>
            <person name="Landis J.B."/>
            <person name="Wickett N.J."/>
            <person name="Johnson M.G."/>
            <person name="Rensing S.A."/>
            <person name="Grimwood J."/>
            <person name="Schmutz J."/>
            <person name="Mcdaniel S.F."/>
        </authorList>
    </citation>
    <scope>NUCLEOTIDE SEQUENCE</scope>
    <source>
        <strain evidence="2">R40</strain>
    </source>
</reference>
<dbReference type="AlphaFoldDB" id="A0A8T0IZR4"/>
<keyword evidence="3" id="KW-1185">Reference proteome</keyword>
<sequence>MSVNMSCVEVTGVSGTTNGAGQFAMAARNPGAIWLSLQHQVTPHTFMRRKLLNVIDEAVRRVQAGGKKCNARLAVETVNASTSKTSAAPNQFMSVLKFAAHSADSTPDDGLIQKGRAFSSGDDSFIKVLGIFKDLPLDPAALAKLLLIFFLSTQILEEDSSEDAIREILVLIIVYVFVIIIVQQINDTNCKGPNLLREGLQMATDNQCRSILSICSIGIMSLTGAHGADSTEGINQSRMTVEKHDSFKPTATLTIATITIGSVAVWRMLQRRRAIPGNLSLVFRNVLANNICNNTKTIWGSEKLTMIFFYYFRSMFNSKQHK</sequence>